<name>A0AAW0FLI0_9APHY</name>
<gene>
    <name evidence="1" type="ORF">QCA50_015578</name>
</gene>
<protein>
    <submittedName>
        <fullName evidence="1">Uncharacterized protein</fullName>
    </submittedName>
</protein>
<evidence type="ECO:0000313" key="1">
    <source>
        <dbReference type="EMBL" id="KAK7681486.1"/>
    </source>
</evidence>
<keyword evidence="2" id="KW-1185">Reference proteome</keyword>
<sequence>MTRYYNTFLIETSKQRMMLLPPEVLIEIIAIVLVDYLEDIMPDIAVIRHFRLERPFPFSIETKDQAEDFVFEQIREDDFKIVGPYDRNHFAPLLETSYQIRDVAISVLSNVFCIPRTNGRLSMKPWTCIKSILTMYTNPKYTIDDINVINNPSSLLRLYAVVPHVEWQTWFWRNLYEIKLEDLYRPKIEDQVMHSLKGASKLHRNPSFPPKVLVRTAMSLLDCVFGPMFKFAKIAMVIKLSIQSQINRMFADIMDQNKYGAETAGDISMVLRMVEELYGERGLLSTDWIAFMDMLPPDVVTEIIENVYFEKLRPVVIKITQLPSQLPEWEACRKSALDVLDLFDHLPSFLQPSLTGISSESDTTYMYIS</sequence>
<reference evidence="1 2" key="1">
    <citation type="submission" date="2022-09" db="EMBL/GenBank/DDBJ databases">
        <authorList>
            <person name="Palmer J.M."/>
        </authorList>
    </citation>
    <scope>NUCLEOTIDE SEQUENCE [LARGE SCALE GENOMIC DNA]</scope>
    <source>
        <strain evidence="1 2">DSM 7382</strain>
    </source>
</reference>
<dbReference type="Proteomes" id="UP001385951">
    <property type="component" value="Unassembled WGS sequence"/>
</dbReference>
<accession>A0AAW0FLI0</accession>
<organism evidence="1 2">
    <name type="scientific">Cerrena zonata</name>
    <dbReference type="NCBI Taxonomy" id="2478898"/>
    <lineage>
        <taxon>Eukaryota</taxon>
        <taxon>Fungi</taxon>
        <taxon>Dikarya</taxon>
        <taxon>Basidiomycota</taxon>
        <taxon>Agaricomycotina</taxon>
        <taxon>Agaricomycetes</taxon>
        <taxon>Polyporales</taxon>
        <taxon>Cerrenaceae</taxon>
        <taxon>Cerrena</taxon>
    </lineage>
</organism>
<evidence type="ECO:0000313" key="2">
    <source>
        <dbReference type="Proteomes" id="UP001385951"/>
    </source>
</evidence>
<dbReference type="AlphaFoldDB" id="A0AAW0FLI0"/>
<comment type="caution">
    <text evidence="1">The sequence shown here is derived from an EMBL/GenBank/DDBJ whole genome shotgun (WGS) entry which is preliminary data.</text>
</comment>
<dbReference type="EMBL" id="JASBNA010000041">
    <property type="protein sequence ID" value="KAK7681486.1"/>
    <property type="molecule type" value="Genomic_DNA"/>
</dbReference>
<proteinExistence type="predicted"/>